<dbReference type="PANTHER" id="PTHR40079:SF4">
    <property type="entry name" value="GH26 DOMAIN-CONTAINING PROTEIN-RELATED"/>
    <property type="match status" value="1"/>
</dbReference>
<dbReference type="EMBL" id="BSPD01000020">
    <property type="protein sequence ID" value="GLS24935.1"/>
    <property type="molecule type" value="Genomic_DNA"/>
</dbReference>
<evidence type="ECO:0000259" key="5">
    <source>
        <dbReference type="PROSITE" id="PS51764"/>
    </source>
</evidence>
<dbReference type="PROSITE" id="PS51764">
    <property type="entry name" value="GH26"/>
    <property type="match status" value="1"/>
</dbReference>
<evidence type="ECO:0000256" key="4">
    <source>
        <dbReference type="PROSITE-ProRule" id="PRU01100"/>
    </source>
</evidence>
<comment type="similarity">
    <text evidence="1 4">Belongs to the glycosyl hydrolase 26 family.</text>
</comment>
<organism evidence="6 7">
    <name type="scientific">Marinibactrum halimedae</name>
    <dbReference type="NCBI Taxonomy" id="1444977"/>
    <lineage>
        <taxon>Bacteria</taxon>
        <taxon>Pseudomonadati</taxon>
        <taxon>Pseudomonadota</taxon>
        <taxon>Gammaproteobacteria</taxon>
        <taxon>Cellvibrionales</taxon>
        <taxon>Cellvibrionaceae</taxon>
        <taxon>Marinibactrum</taxon>
    </lineage>
</organism>
<keyword evidence="7" id="KW-1185">Reference proteome</keyword>
<feature type="active site" description="Proton donor" evidence="4">
    <location>
        <position position="171"/>
    </location>
</feature>
<evidence type="ECO:0000313" key="7">
    <source>
        <dbReference type="Proteomes" id="UP001156870"/>
    </source>
</evidence>
<dbReference type="InterPro" id="IPR022790">
    <property type="entry name" value="GH26_dom"/>
</dbReference>
<comment type="caution">
    <text evidence="6">The sequence shown here is derived from an EMBL/GenBank/DDBJ whole genome shotgun (WGS) entry which is preliminary data.</text>
</comment>
<evidence type="ECO:0000256" key="2">
    <source>
        <dbReference type="ARBA" id="ARBA00022801"/>
    </source>
</evidence>
<sequence length="405" mass="45716">MLISSGSGWRNFSQKLFGAALLSAALLSGCASQGTQPVAESDESKAITGEPVLLFLGQDTYTIDEYHRTVPEDELEGVTLYTGVFQQATNENFPGVYTPAHWDSGIIDFQKTLSDFPSAALAIGLAFTDKPVDQDRIAKEIAEGKFDEPITRFAQTLRDHQQPVYLRIGHEFDGPWNQYHPASYKAAFRHIHDLLEQAGATNVKTVWHSATWPDKSLGGERASDYDHQRPEMLNDWYPGDDVVDVVGVSVFYRDLTVWTYTPPDTPQRAQDQLLDFARAHHKPVMISEAAPQGYRIAELSRSPIMKNEPVSISAEALWNEWYQPFFDFIDDNRDVITSVAYINTHWDSQFMWHCIPGGQAGQPHCPSGFWGDSRVQVNPLIRERWLKEVLNPKKYLQAGKPSEKK</sequence>
<accession>A0AA37WL47</accession>
<reference evidence="6 7" key="1">
    <citation type="journal article" date="2014" name="Int. J. Syst. Evol. Microbiol.">
        <title>Complete genome sequence of Corynebacterium casei LMG S-19264T (=DSM 44701T), isolated from a smear-ripened cheese.</title>
        <authorList>
            <consortium name="US DOE Joint Genome Institute (JGI-PGF)"/>
            <person name="Walter F."/>
            <person name="Albersmeier A."/>
            <person name="Kalinowski J."/>
            <person name="Ruckert C."/>
        </authorList>
    </citation>
    <scope>NUCLEOTIDE SEQUENCE [LARGE SCALE GENOMIC DNA]</scope>
    <source>
        <strain evidence="6 7">NBRC 110095</strain>
    </source>
</reference>
<name>A0AA37WL47_9GAMM</name>
<feature type="domain" description="GH26" evidence="5">
    <location>
        <begin position="7"/>
        <end position="338"/>
    </location>
</feature>
<dbReference type="InterPro" id="IPR000805">
    <property type="entry name" value="Glyco_hydro_26"/>
</dbReference>
<dbReference type="GO" id="GO:0016985">
    <property type="term" value="F:mannan endo-1,4-beta-mannosidase activity"/>
    <property type="evidence" value="ECO:0007669"/>
    <property type="project" value="InterPro"/>
</dbReference>
<evidence type="ECO:0000256" key="3">
    <source>
        <dbReference type="ARBA" id="ARBA00023295"/>
    </source>
</evidence>
<dbReference type="Proteomes" id="UP001156870">
    <property type="component" value="Unassembled WGS sequence"/>
</dbReference>
<proteinExistence type="inferred from homology"/>
<evidence type="ECO:0000313" key="6">
    <source>
        <dbReference type="EMBL" id="GLS24935.1"/>
    </source>
</evidence>
<dbReference type="InterPro" id="IPR017853">
    <property type="entry name" value="GH"/>
</dbReference>
<dbReference type="Gene3D" id="3.20.20.80">
    <property type="entry name" value="Glycosidases"/>
    <property type="match status" value="1"/>
</dbReference>
<dbReference type="PANTHER" id="PTHR40079">
    <property type="entry name" value="MANNAN ENDO-1,4-BETA-MANNOSIDASE E-RELATED"/>
    <property type="match status" value="1"/>
</dbReference>
<dbReference type="RefSeq" id="WP_232592248.1">
    <property type="nucleotide sequence ID" value="NZ_BSPD01000020.1"/>
</dbReference>
<dbReference type="AlphaFoldDB" id="A0AA37WL47"/>
<dbReference type="SUPFAM" id="SSF51445">
    <property type="entry name" value="(Trans)glycosidases"/>
    <property type="match status" value="1"/>
</dbReference>
<evidence type="ECO:0000256" key="1">
    <source>
        <dbReference type="ARBA" id="ARBA00007754"/>
    </source>
</evidence>
<feature type="active site" description="Nucleophile" evidence="4">
    <location>
        <position position="288"/>
    </location>
</feature>
<dbReference type="Pfam" id="PF02156">
    <property type="entry name" value="Glyco_hydro_26"/>
    <property type="match status" value="1"/>
</dbReference>
<gene>
    <name evidence="6" type="ORF">GCM10007877_06490</name>
</gene>
<protein>
    <recommendedName>
        <fullName evidence="5">GH26 domain-containing protein</fullName>
    </recommendedName>
</protein>
<keyword evidence="2 4" id="KW-0378">Hydrolase</keyword>
<dbReference type="GO" id="GO:0006080">
    <property type="term" value="P:substituted mannan metabolic process"/>
    <property type="evidence" value="ECO:0007669"/>
    <property type="project" value="InterPro"/>
</dbReference>
<keyword evidence="3 4" id="KW-0326">Glycosidase</keyword>